<gene>
    <name evidence="1" type="ORF">MEUPH1_LOCUS9024</name>
</gene>
<organism evidence="1 2">
    <name type="scientific">Macrosiphum euphorbiae</name>
    <name type="common">potato aphid</name>
    <dbReference type="NCBI Taxonomy" id="13131"/>
    <lineage>
        <taxon>Eukaryota</taxon>
        <taxon>Metazoa</taxon>
        <taxon>Ecdysozoa</taxon>
        <taxon>Arthropoda</taxon>
        <taxon>Hexapoda</taxon>
        <taxon>Insecta</taxon>
        <taxon>Pterygota</taxon>
        <taxon>Neoptera</taxon>
        <taxon>Paraneoptera</taxon>
        <taxon>Hemiptera</taxon>
        <taxon>Sternorrhyncha</taxon>
        <taxon>Aphidomorpha</taxon>
        <taxon>Aphidoidea</taxon>
        <taxon>Aphididae</taxon>
        <taxon>Macrosiphini</taxon>
        <taxon>Macrosiphum</taxon>
    </lineage>
</organism>
<dbReference type="EMBL" id="CARXXK010000002">
    <property type="protein sequence ID" value="CAI6352827.1"/>
    <property type="molecule type" value="Genomic_DNA"/>
</dbReference>
<dbReference type="AlphaFoldDB" id="A0AAV0WAP2"/>
<dbReference type="Proteomes" id="UP001160148">
    <property type="component" value="Unassembled WGS sequence"/>
</dbReference>
<evidence type="ECO:0000313" key="1">
    <source>
        <dbReference type="EMBL" id="CAI6352827.1"/>
    </source>
</evidence>
<name>A0AAV0WAP2_9HEMI</name>
<accession>A0AAV0WAP2</accession>
<evidence type="ECO:0000313" key="2">
    <source>
        <dbReference type="Proteomes" id="UP001160148"/>
    </source>
</evidence>
<proteinExistence type="predicted"/>
<comment type="caution">
    <text evidence="1">The sequence shown here is derived from an EMBL/GenBank/DDBJ whole genome shotgun (WGS) entry which is preliminary data.</text>
</comment>
<keyword evidence="2" id="KW-1185">Reference proteome</keyword>
<protein>
    <submittedName>
        <fullName evidence="1">Uncharacterized protein</fullName>
    </submittedName>
</protein>
<sequence length="98" mass="11270">MANDLGVLYNKITIPFTVHRRYFLPRSCDRVELPTRVEILQPIKTSNYVDVLIYDDRAMVRSRPLSVFFEYPRPSVGLCVVCFDNRSRTATTPSANGE</sequence>
<reference evidence="1 2" key="1">
    <citation type="submission" date="2023-01" db="EMBL/GenBank/DDBJ databases">
        <authorList>
            <person name="Whitehead M."/>
        </authorList>
    </citation>
    <scope>NUCLEOTIDE SEQUENCE [LARGE SCALE GENOMIC DNA]</scope>
</reference>